<dbReference type="Gene3D" id="3.40.630.190">
    <property type="entry name" value="LCP protein"/>
    <property type="match status" value="1"/>
</dbReference>
<feature type="domain" description="Cell envelope-related transcriptional attenuator" evidence="3">
    <location>
        <begin position="108"/>
        <end position="252"/>
    </location>
</feature>
<dbReference type="InterPro" id="IPR004474">
    <property type="entry name" value="LytR_CpsA_psr"/>
</dbReference>
<protein>
    <submittedName>
        <fullName evidence="4">LCP family protein required for cell wall assembly</fullName>
    </submittedName>
</protein>
<keyword evidence="2" id="KW-1133">Transmembrane helix</keyword>
<feature type="transmembrane region" description="Helical" evidence="2">
    <location>
        <begin position="24"/>
        <end position="47"/>
    </location>
</feature>
<dbReference type="RefSeq" id="WP_246380845.1">
    <property type="nucleotide sequence ID" value="NZ_BAABGK010000018.1"/>
</dbReference>
<evidence type="ECO:0000313" key="4">
    <source>
        <dbReference type="EMBL" id="MBB2997426.1"/>
    </source>
</evidence>
<dbReference type="NCBIfam" id="TIGR00350">
    <property type="entry name" value="lytR_cpsA_psr"/>
    <property type="match status" value="1"/>
</dbReference>
<comment type="caution">
    <text evidence="4">The sequence shown here is derived from an EMBL/GenBank/DDBJ whole genome shotgun (WGS) entry which is preliminary data.</text>
</comment>
<gene>
    <name evidence="4" type="ORF">E9229_003673</name>
</gene>
<dbReference type="PANTHER" id="PTHR33392">
    <property type="entry name" value="POLYISOPRENYL-TEICHOIC ACID--PEPTIDOGLYCAN TEICHOIC ACID TRANSFERASE TAGU"/>
    <property type="match status" value="1"/>
</dbReference>
<evidence type="ECO:0000259" key="3">
    <source>
        <dbReference type="Pfam" id="PF03816"/>
    </source>
</evidence>
<keyword evidence="5" id="KW-1185">Reference proteome</keyword>
<evidence type="ECO:0000256" key="1">
    <source>
        <dbReference type="ARBA" id="ARBA00006068"/>
    </source>
</evidence>
<evidence type="ECO:0000313" key="5">
    <source>
        <dbReference type="Proteomes" id="UP000523000"/>
    </source>
</evidence>
<keyword evidence="2" id="KW-0472">Membrane</keyword>
<name>A0A839QTY3_9MICC</name>
<proteinExistence type="inferred from homology"/>
<accession>A0A839QTY3</accession>
<dbReference type="InterPro" id="IPR050922">
    <property type="entry name" value="LytR/CpsA/Psr_CW_biosynth"/>
</dbReference>
<sequence>MTKNLEFGDGYMPRRLTRPKRNRVRTIIIVALVMVLAAGLTSGGYVLNLANTFNKQTQQLTNAFPEEETRPVKDPSDGSINMLLMGIDSGTGKQAPTELLSHGGTGQRSDSLMFVHIPGDRSGVYVMSIVRDMWTEIPGHGMNKINAAMSFGGVPLVVQTVEGLFDTKIDHVALIDFQGFRDLSTALGGVTVKNEIPFTANDTDYFYPVGDLTLEGDRALRFVRERKSFVNGDYQRVQNQQKFIKAVIAKMLAADTLTNPTKIFEVIDKVSPYLTLDSGLDASAAAGIGLQLKGLRPKDVKMFTLPTLGSGKSADGQSIELKDSAAIDAIGKAMRTDSLTKYLADNPPK</sequence>
<dbReference type="EMBL" id="JACHVS010000002">
    <property type="protein sequence ID" value="MBB2997426.1"/>
    <property type="molecule type" value="Genomic_DNA"/>
</dbReference>
<comment type="similarity">
    <text evidence="1">Belongs to the LytR/CpsA/Psr (LCP) family.</text>
</comment>
<dbReference type="Proteomes" id="UP000523000">
    <property type="component" value="Unassembled WGS sequence"/>
</dbReference>
<dbReference type="AlphaFoldDB" id="A0A839QTY3"/>
<dbReference type="Pfam" id="PF03816">
    <property type="entry name" value="LytR_cpsA_psr"/>
    <property type="match status" value="1"/>
</dbReference>
<organism evidence="4 5">
    <name type="scientific">Paeniglutamicibacter cryotolerans</name>
    <dbReference type="NCBI Taxonomy" id="670079"/>
    <lineage>
        <taxon>Bacteria</taxon>
        <taxon>Bacillati</taxon>
        <taxon>Actinomycetota</taxon>
        <taxon>Actinomycetes</taxon>
        <taxon>Micrococcales</taxon>
        <taxon>Micrococcaceae</taxon>
        <taxon>Paeniglutamicibacter</taxon>
    </lineage>
</organism>
<keyword evidence="2" id="KW-0812">Transmembrane</keyword>
<dbReference type="PANTHER" id="PTHR33392:SF6">
    <property type="entry name" value="POLYISOPRENYL-TEICHOIC ACID--PEPTIDOGLYCAN TEICHOIC ACID TRANSFERASE TAGU"/>
    <property type="match status" value="1"/>
</dbReference>
<reference evidence="4 5" key="1">
    <citation type="submission" date="2020-08" db="EMBL/GenBank/DDBJ databases">
        <title>Sequencing the genomes of 1000 actinobacteria strains.</title>
        <authorList>
            <person name="Klenk H.-P."/>
        </authorList>
    </citation>
    <scope>NUCLEOTIDE SEQUENCE [LARGE SCALE GENOMIC DNA]</scope>
    <source>
        <strain evidence="4 5">DSM 22826</strain>
    </source>
</reference>
<evidence type="ECO:0000256" key="2">
    <source>
        <dbReference type="SAM" id="Phobius"/>
    </source>
</evidence>